<evidence type="ECO:0000313" key="2">
    <source>
        <dbReference type="EMBL" id="OMP10883.1"/>
    </source>
</evidence>
<dbReference type="GO" id="GO:0004523">
    <property type="term" value="F:RNA-DNA hybrid ribonuclease activity"/>
    <property type="evidence" value="ECO:0007669"/>
    <property type="project" value="InterPro"/>
</dbReference>
<dbReference type="InterPro" id="IPR002156">
    <property type="entry name" value="RNaseH_domain"/>
</dbReference>
<name>A0A1R3KUW1_9ROSI</name>
<dbReference type="PANTHER" id="PTHR47723">
    <property type="entry name" value="OS05G0353850 PROTEIN"/>
    <property type="match status" value="1"/>
</dbReference>
<gene>
    <name evidence="2" type="ORF">COLO4_04197</name>
</gene>
<dbReference type="AlphaFoldDB" id="A0A1R3KUW1"/>
<dbReference type="Pfam" id="PF13456">
    <property type="entry name" value="RVT_3"/>
    <property type="match status" value="1"/>
</dbReference>
<evidence type="ECO:0000313" key="3">
    <source>
        <dbReference type="Proteomes" id="UP000187203"/>
    </source>
</evidence>
<accession>A0A1R3KUW1</accession>
<dbReference type="OrthoDB" id="895680at2759"/>
<dbReference type="InterPro" id="IPR053151">
    <property type="entry name" value="RNase_H-like"/>
</dbReference>
<sequence>MLEDSQDVERQMLTKIAFLCDNFIADKRQVLKNDQQDDHGSIKPELGWLKFNTYGSFCNDTNKSVIGGVVRNHNGKVIEAIGKKVEGSSALCLEALELRDAVQLAVKSRVQNAFLRLIHPLTHNVNIL</sequence>
<feature type="domain" description="RNase H type-1" evidence="1">
    <location>
        <begin position="52"/>
        <end position="112"/>
    </location>
</feature>
<dbReference type="GO" id="GO:0003676">
    <property type="term" value="F:nucleic acid binding"/>
    <property type="evidence" value="ECO:0007669"/>
    <property type="project" value="InterPro"/>
</dbReference>
<dbReference type="Proteomes" id="UP000187203">
    <property type="component" value="Unassembled WGS sequence"/>
</dbReference>
<reference evidence="3" key="1">
    <citation type="submission" date="2013-09" db="EMBL/GenBank/DDBJ databases">
        <title>Corchorus olitorius genome sequencing.</title>
        <authorList>
            <person name="Alam M."/>
            <person name="Haque M.S."/>
            <person name="Islam M.S."/>
            <person name="Emdad E.M."/>
            <person name="Islam M.M."/>
            <person name="Ahmed B."/>
            <person name="Halim A."/>
            <person name="Hossen Q.M.M."/>
            <person name="Hossain M.Z."/>
            <person name="Ahmed R."/>
            <person name="Khan M.M."/>
            <person name="Islam R."/>
            <person name="Rashid M.M."/>
            <person name="Khan S.A."/>
            <person name="Rahman M.S."/>
            <person name="Alam M."/>
            <person name="Yahiya A.S."/>
            <person name="Khan M.S."/>
            <person name="Azam M.S."/>
            <person name="Haque T."/>
            <person name="Lashkar M.Z.H."/>
            <person name="Akhand A.I."/>
            <person name="Morshed G."/>
            <person name="Roy S."/>
            <person name="Uddin K.S."/>
            <person name="Rabeya T."/>
            <person name="Hossain A.S."/>
            <person name="Chowdhury A."/>
            <person name="Snigdha A.R."/>
            <person name="Mortoza M.S."/>
            <person name="Matin S.A."/>
            <person name="Hoque S.M.E."/>
            <person name="Islam M.K."/>
            <person name="Roy D.K."/>
            <person name="Haider R."/>
            <person name="Moosa M.M."/>
            <person name="Elias S.M."/>
            <person name="Hasan A.M."/>
            <person name="Jahan S."/>
            <person name="Shafiuddin M."/>
            <person name="Mahmood N."/>
            <person name="Shommy N.S."/>
        </authorList>
    </citation>
    <scope>NUCLEOTIDE SEQUENCE [LARGE SCALE GENOMIC DNA]</scope>
    <source>
        <strain evidence="3">cv. O-4</strain>
    </source>
</reference>
<dbReference type="EMBL" id="AWUE01011168">
    <property type="protein sequence ID" value="OMP10883.1"/>
    <property type="molecule type" value="Genomic_DNA"/>
</dbReference>
<organism evidence="2 3">
    <name type="scientific">Corchorus olitorius</name>
    <dbReference type="NCBI Taxonomy" id="93759"/>
    <lineage>
        <taxon>Eukaryota</taxon>
        <taxon>Viridiplantae</taxon>
        <taxon>Streptophyta</taxon>
        <taxon>Embryophyta</taxon>
        <taxon>Tracheophyta</taxon>
        <taxon>Spermatophyta</taxon>
        <taxon>Magnoliopsida</taxon>
        <taxon>eudicotyledons</taxon>
        <taxon>Gunneridae</taxon>
        <taxon>Pentapetalae</taxon>
        <taxon>rosids</taxon>
        <taxon>malvids</taxon>
        <taxon>Malvales</taxon>
        <taxon>Malvaceae</taxon>
        <taxon>Grewioideae</taxon>
        <taxon>Apeibeae</taxon>
        <taxon>Corchorus</taxon>
    </lineage>
</organism>
<comment type="caution">
    <text evidence="2">The sequence shown here is derived from an EMBL/GenBank/DDBJ whole genome shotgun (WGS) entry which is preliminary data.</text>
</comment>
<evidence type="ECO:0000259" key="1">
    <source>
        <dbReference type="Pfam" id="PF13456"/>
    </source>
</evidence>
<keyword evidence="3" id="KW-1185">Reference proteome</keyword>
<proteinExistence type="predicted"/>
<dbReference type="PANTHER" id="PTHR47723:SF19">
    <property type="entry name" value="POLYNUCLEOTIDYL TRANSFERASE, RIBONUCLEASE H-LIKE SUPERFAMILY PROTEIN"/>
    <property type="match status" value="1"/>
</dbReference>
<protein>
    <recommendedName>
        <fullName evidence="1">RNase H type-1 domain-containing protein</fullName>
    </recommendedName>
</protein>